<dbReference type="SUPFAM" id="SSF48439">
    <property type="entry name" value="Protein prenylyltransferase"/>
    <property type="match status" value="1"/>
</dbReference>
<evidence type="ECO:0000256" key="9">
    <source>
        <dbReference type="RuleBase" id="RU367120"/>
    </source>
</evidence>
<evidence type="ECO:0000256" key="8">
    <source>
        <dbReference type="ARBA" id="ARBA00047658"/>
    </source>
</evidence>
<protein>
    <recommendedName>
        <fullName evidence="3 9">Geranylgeranyl transferase type-2 subunit alpha</fullName>
        <ecNumber evidence="2 9">2.5.1.60</ecNumber>
    </recommendedName>
    <alternativeName>
        <fullName evidence="7 9">Geranylgeranyl transferase type II subunit alpha</fullName>
    </alternativeName>
</protein>
<comment type="function">
    <text evidence="9">Catalyzes the transfer of a geranyl-geranyl moiety from geranyl-geranyl pyrophosphate to cysteines occuring in specific C-terminal amino acid sequences.</text>
</comment>
<evidence type="ECO:0000256" key="6">
    <source>
        <dbReference type="ARBA" id="ARBA00022737"/>
    </source>
</evidence>
<gene>
    <name evidence="10" type="ORF">MUCCIDRAFT_131632</name>
</gene>
<comment type="catalytic activity">
    <reaction evidence="8 9">
        <text>geranylgeranyl diphosphate + L-cysteinyl-[protein] = S-geranylgeranyl-L-cysteinyl-[protein] + diphosphate</text>
        <dbReference type="Rhea" id="RHEA:21240"/>
        <dbReference type="Rhea" id="RHEA-COMP:10131"/>
        <dbReference type="Rhea" id="RHEA-COMP:11537"/>
        <dbReference type="ChEBI" id="CHEBI:29950"/>
        <dbReference type="ChEBI" id="CHEBI:33019"/>
        <dbReference type="ChEBI" id="CHEBI:57533"/>
        <dbReference type="ChEBI" id="CHEBI:86021"/>
        <dbReference type="EC" id="2.5.1.60"/>
    </reaction>
</comment>
<keyword evidence="4 9" id="KW-0637">Prenyltransferase</keyword>
<evidence type="ECO:0000313" key="10">
    <source>
        <dbReference type="EMBL" id="OAC97579.1"/>
    </source>
</evidence>
<accession>A0A168GDI3</accession>
<evidence type="ECO:0000256" key="7">
    <source>
        <dbReference type="ARBA" id="ARBA00031267"/>
    </source>
</evidence>
<dbReference type="GO" id="GO:0097354">
    <property type="term" value="P:prenylation"/>
    <property type="evidence" value="ECO:0007669"/>
    <property type="project" value="UniProtKB-UniRule"/>
</dbReference>
<dbReference type="EC" id="2.5.1.60" evidence="2 9"/>
<dbReference type="Pfam" id="PF01239">
    <property type="entry name" value="PPTA"/>
    <property type="match status" value="5"/>
</dbReference>
<dbReference type="PANTHER" id="PTHR11129:SF2">
    <property type="entry name" value="GERANYLGERANYL TRANSFERASE TYPE-2 SUBUNIT ALPHA"/>
    <property type="match status" value="1"/>
</dbReference>
<evidence type="ECO:0000256" key="5">
    <source>
        <dbReference type="ARBA" id="ARBA00022679"/>
    </source>
</evidence>
<dbReference type="GO" id="GO:0004663">
    <property type="term" value="F:Rab geranylgeranyltransferase activity"/>
    <property type="evidence" value="ECO:0007669"/>
    <property type="project" value="UniProtKB-UniRule"/>
</dbReference>
<name>A0A168GDI3_MUCCL</name>
<sequence length="326" mass="39046">HGRKREKTTEEVVKARKAKEAVKIKEYNQLVDECREKMKNKEYNQDTFKLTSQLVEWNLDYYTIWNYRRILLQEFVLKELDAEEQQKVYNKELMLFLQLIKKNPKSYWMWNHRIWCLQHMPKPDWQQELGLVDKMLTMDARNFHGWDYRRFVVGHLRREAGNDPQALAHIVQQEYKFTTQKINQSFSNYSAWHQRSKLLPEIVVSMTTEEKNQVALNELDLVKNAIYTDPEDQSAWLYYWWLLGRAPDHVTLLGAYQMESDPECCTVSQWILSHVCIGALQTLVHFLTQLAAYEKQDQPSIYAEIVDLLDKLCDIDSDRRLRYKDL</sequence>
<evidence type="ECO:0000313" key="11">
    <source>
        <dbReference type="Proteomes" id="UP000077051"/>
    </source>
</evidence>
<comment type="caution">
    <text evidence="10">The sequence shown here is derived from an EMBL/GenBank/DDBJ whole genome shotgun (WGS) entry which is preliminary data.</text>
</comment>
<organism evidence="10 11">
    <name type="scientific">Mucor lusitanicus CBS 277.49</name>
    <dbReference type="NCBI Taxonomy" id="747725"/>
    <lineage>
        <taxon>Eukaryota</taxon>
        <taxon>Fungi</taxon>
        <taxon>Fungi incertae sedis</taxon>
        <taxon>Mucoromycota</taxon>
        <taxon>Mucoromycotina</taxon>
        <taxon>Mucoromycetes</taxon>
        <taxon>Mucorales</taxon>
        <taxon>Mucorineae</taxon>
        <taxon>Mucoraceae</taxon>
        <taxon>Mucor</taxon>
    </lineage>
</organism>
<evidence type="ECO:0000256" key="3">
    <source>
        <dbReference type="ARBA" id="ARBA00014772"/>
    </source>
</evidence>
<dbReference type="OrthoDB" id="1658at2759"/>
<dbReference type="AlphaFoldDB" id="A0A168GDI3"/>
<dbReference type="Proteomes" id="UP000077051">
    <property type="component" value="Unassembled WGS sequence"/>
</dbReference>
<dbReference type="PANTHER" id="PTHR11129">
    <property type="entry name" value="PROTEIN FARNESYLTRANSFERASE ALPHA SUBUNIT/RAB GERANYLGERANYL TRANSFERASE ALPHA SUBUNIT"/>
    <property type="match status" value="1"/>
</dbReference>
<comment type="similarity">
    <text evidence="1 9">Belongs to the protein prenyltransferase subunit alpha family.</text>
</comment>
<proteinExistence type="inferred from homology"/>
<reference evidence="10 11" key="1">
    <citation type="submission" date="2015-06" db="EMBL/GenBank/DDBJ databases">
        <title>Expansion of signal transduction pathways in fungi by whole-genome duplication.</title>
        <authorList>
            <consortium name="DOE Joint Genome Institute"/>
            <person name="Corrochano L.M."/>
            <person name="Kuo A."/>
            <person name="Marcet-Houben M."/>
            <person name="Polaino S."/>
            <person name="Salamov A."/>
            <person name="Villalobos J.M."/>
            <person name="Alvarez M.I."/>
            <person name="Avalos J."/>
            <person name="Benito E.P."/>
            <person name="Benoit I."/>
            <person name="Burger G."/>
            <person name="Camino L.P."/>
            <person name="Canovas D."/>
            <person name="Cerda-Olmedo E."/>
            <person name="Cheng J.-F."/>
            <person name="Dominguez A."/>
            <person name="Elias M."/>
            <person name="Eslava A.P."/>
            <person name="Glaser F."/>
            <person name="Grimwood J."/>
            <person name="Gutierrez G."/>
            <person name="Heitman J."/>
            <person name="Henrissat B."/>
            <person name="Iturriaga E.A."/>
            <person name="Lang B.F."/>
            <person name="Lavin J.L."/>
            <person name="Lee S."/>
            <person name="Li W."/>
            <person name="Lindquist E."/>
            <person name="Lopez-Garcia S."/>
            <person name="Luque E.M."/>
            <person name="Marcos A.T."/>
            <person name="Martin J."/>
            <person name="Mccluskey K."/>
            <person name="Medina H.R."/>
            <person name="Miralles-Duran A."/>
            <person name="Miyazaki A."/>
            <person name="Munoz-Torres E."/>
            <person name="Oguiza J.A."/>
            <person name="Ohm R."/>
            <person name="Olmedo M."/>
            <person name="Orejas M."/>
            <person name="Ortiz-Castellanos L."/>
            <person name="Pisabarro A.G."/>
            <person name="Rodriguez-Romero J."/>
            <person name="Ruiz-Herrera J."/>
            <person name="Ruiz-Vazquez R."/>
            <person name="Sanz C."/>
            <person name="Schackwitz W."/>
            <person name="Schmutz J."/>
            <person name="Shahriari M."/>
            <person name="Shelest E."/>
            <person name="Silva-Franco F."/>
            <person name="Soanes D."/>
            <person name="Syed K."/>
            <person name="Tagua V.G."/>
            <person name="Talbot N.J."/>
            <person name="Thon M."/>
            <person name="De Vries R.P."/>
            <person name="Wiebenga A."/>
            <person name="Yadav J.S."/>
            <person name="Braun E.L."/>
            <person name="Baker S."/>
            <person name="Garre V."/>
            <person name="Horwitz B."/>
            <person name="Torres-Martinez S."/>
            <person name="Idnurm A."/>
            <person name="Herrera-Estrella A."/>
            <person name="Gabaldon T."/>
            <person name="Grigoriev I.V."/>
        </authorList>
    </citation>
    <scope>NUCLEOTIDE SEQUENCE [LARGE SCALE GENOMIC DNA]</scope>
    <source>
        <strain evidence="10 11">CBS 277.49</strain>
    </source>
</reference>
<dbReference type="GO" id="GO:0005968">
    <property type="term" value="C:Rab-protein geranylgeranyltransferase complex"/>
    <property type="evidence" value="ECO:0007669"/>
    <property type="project" value="TreeGrafter"/>
</dbReference>
<dbReference type="Gene3D" id="1.25.40.120">
    <property type="entry name" value="Protein prenylyltransferase"/>
    <property type="match status" value="1"/>
</dbReference>
<keyword evidence="11" id="KW-1185">Reference proteome</keyword>
<feature type="non-terminal residue" evidence="10">
    <location>
        <position position="1"/>
    </location>
</feature>
<dbReference type="EMBL" id="AMYB01000015">
    <property type="protein sequence ID" value="OAC97579.1"/>
    <property type="molecule type" value="Genomic_DNA"/>
</dbReference>
<keyword evidence="6" id="KW-0677">Repeat</keyword>
<dbReference type="InterPro" id="IPR002088">
    <property type="entry name" value="Prenyl_trans_a"/>
</dbReference>
<evidence type="ECO:0000256" key="2">
    <source>
        <dbReference type="ARBA" id="ARBA00012656"/>
    </source>
</evidence>
<evidence type="ECO:0000256" key="1">
    <source>
        <dbReference type="ARBA" id="ARBA00006734"/>
    </source>
</evidence>
<dbReference type="VEuPathDB" id="FungiDB:MUCCIDRAFT_131632"/>
<feature type="non-terminal residue" evidence="10">
    <location>
        <position position="326"/>
    </location>
</feature>
<dbReference type="STRING" id="747725.A0A168GDI3"/>
<keyword evidence="5 9" id="KW-0808">Transferase</keyword>
<evidence type="ECO:0000256" key="4">
    <source>
        <dbReference type="ARBA" id="ARBA00022602"/>
    </source>
</evidence>
<dbReference type="FunFam" id="1.25.40.120:FF:000035">
    <property type="entry name" value="Geranylgeranyl transferase type-2 subunit alpha"/>
    <property type="match status" value="1"/>
</dbReference>
<dbReference type="PROSITE" id="PS51147">
    <property type="entry name" value="PFTA"/>
    <property type="match status" value="5"/>
</dbReference>